<organism evidence="2 3">
    <name type="scientific">Artemisia annua</name>
    <name type="common">Sweet wormwood</name>
    <dbReference type="NCBI Taxonomy" id="35608"/>
    <lineage>
        <taxon>Eukaryota</taxon>
        <taxon>Viridiplantae</taxon>
        <taxon>Streptophyta</taxon>
        <taxon>Embryophyta</taxon>
        <taxon>Tracheophyta</taxon>
        <taxon>Spermatophyta</taxon>
        <taxon>Magnoliopsida</taxon>
        <taxon>eudicotyledons</taxon>
        <taxon>Gunneridae</taxon>
        <taxon>Pentapetalae</taxon>
        <taxon>asterids</taxon>
        <taxon>campanulids</taxon>
        <taxon>Asterales</taxon>
        <taxon>Asteraceae</taxon>
        <taxon>Asteroideae</taxon>
        <taxon>Anthemideae</taxon>
        <taxon>Artemisiinae</taxon>
        <taxon>Artemisia</taxon>
    </lineage>
</organism>
<dbReference type="AlphaFoldDB" id="A0A2U1P3G7"/>
<reference evidence="2 3" key="1">
    <citation type="journal article" date="2018" name="Mol. Plant">
        <title>The genome of Artemisia annua provides insight into the evolution of Asteraceae family and artemisinin biosynthesis.</title>
        <authorList>
            <person name="Shen Q."/>
            <person name="Zhang L."/>
            <person name="Liao Z."/>
            <person name="Wang S."/>
            <person name="Yan T."/>
            <person name="Shi P."/>
            <person name="Liu M."/>
            <person name="Fu X."/>
            <person name="Pan Q."/>
            <person name="Wang Y."/>
            <person name="Lv Z."/>
            <person name="Lu X."/>
            <person name="Zhang F."/>
            <person name="Jiang W."/>
            <person name="Ma Y."/>
            <person name="Chen M."/>
            <person name="Hao X."/>
            <person name="Li L."/>
            <person name="Tang Y."/>
            <person name="Lv G."/>
            <person name="Zhou Y."/>
            <person name="Sun X."/>
            <person name="Brodelius P.E."/>
            <person name="Rose J.K.C."/>
            <person name="Tang K."/>
        </authorList>
    </citation>
    <scope>NUCLEOTIDE SEQUENCE [LARGE SCALE GENOMIC DNA]</scope>
    <source>
        <strain evidence="3">cv. Huhao1</strain>
        <tissue evidence="2">Leaf</tissue>
    </source>
</reference>
<name>A0A2U1P3G7_ARTAN</name>
<dbReference type="PANTHER" id="PTHR45786:SF74">
    <property type="entry name" value="ATP-DEPENDENT DNA HELICASE"/>
    <property type="match status" value="1"/>
</dbReference>
<dbReference type="PANTHER" id="PTHR45786">
    <property type="entry name" value="DNA BINDING PROTEIN-LIKE"/>
    <property type="match status" value="1"/>
</dbReference>
<evidence type="ECO:0000313" key="3">
    <source>
        <dbReference type="Proteomes" id="UP000245207"/>
    </source>
</evidence>
<evidence type="ECO:0000256" key="1">
    <source>
        <dbReference type="SAM" id="MobiDB-lite"/>
    </source>
</evidence>
<evidence type="ECO:0000313" key="2">
    <source>
        <dbReference type="EMBL" id="PWA80306.1"/>
    </source>
</evidence>
<dbReference type="EMBL" id="PKPP01001739">
    <property type="protein sequence ID" value="PWA80306.1"/>
    <property type="molecule type" value="Genomic_DNA"/>
</dbReference>
<gene>
    <name evidence="2" type="ORF">CTI12_AA196920</name>
</gene>
<feature type="region of interest" description="Disordered" evidence="1">
    <location>
        <begin position="133"/>
        <end position="220"/>
    </location>
</feature>
<dbReference type="Proteomes" id="UP000245207">
    <property type="component" value="Unassembled WGS sequence"/>
</dbReference>
<keyword evidence="3" id="KW-1185">Reference proteome</keyword>
<accession>A0A2U1P3G7</accession>
<sequence length="220" mass="24731">MEKFGNTLRRDIVDNLIKVLDEHNELVKLFRIARDKIESTEVEDFKLKLFGVVGSKQYDLPAGDSIGAIVFEGGPEVGTDYDIIIERRDGQPQRIDKLNPHYMALHFLLLFVHGKEGYHLDVKIPAAKEELEAETQETDIEDKTLDATPLLLPMPETEVKTPPPKPKLEKDTSTSEQQTDMGQASASKTQKKTTTARKALFQTNKSAAETPTPKRSKKDD</sequence>
<dbReference type="OrthoDB" id="1928976at2759"/>
<protein>
    <submittedName>
        <fullName evidence="2">Uncharacterized protein</fullName>
    </submittedName>
</protein>
<comment type="caution">
    <text evidence="2">The sequence shown here is derived from an EMBL/GenBank/DDBJ whole genome shotgun (WGS) entry which is preliminary data.</text>
</comment>
<proteinExistence type="predicted"/>
<dbReference type="STRING" id="35608.A0A2U1P3G7"/>